<evidence type="ECO:0000256" key="9">
    <source>
        <dbReference type="ARBA" id="ARBA00023175"/>
    </source>
</evidence>
<organism evidence="13 14">
    <name type="scientific">Chironomus riparius</name>
    <dbReference type="NCBI Taxonomy" id="315576"/>
    <lineage>
        <taxon>Eukaryota</taxon>
        <taxon>Metazoa</taxon>
        <taxon>Ecdysozoa</taxon>
        <taxon>Arthropoda</taxon>
        <taxon>Hexapoda</taxon>
        <taxon>Insecta</taxon>
        <taxon>Pterygota</taxon>
        <taxon>Neoptera</taxon>
        <taxon>Endopterygota</taxon>
        <taxon>Diptera</taxon>
        <taxon>Nematocera</taxon>
        <taxon>Chironomoidea</taxon>
        <taxon>Chironomidae</taxon>
        <taxon>Chironominae</taxon>
        <taxon>Chironomus</taxon>
    </lineage>
</organism>
<feature type="compositionally biased region" description="Basic residues" evidence="12">
    <location>
        <begin position="596"/>
        <end position="606"/>
    </location>
</feature>
<keyword evidence="5" id="KW-0493">Microtubule</keyword>
<keyword evidence="8" id="KW-0969">Cilium</keyword>
<keyword evidence="14" id="KW-1185">Reference proteome</keyword>
<feature type="compositionally biased region" description="Basic and acidic residues" evidence="12">
    <location>
        <begin position="648"/>
        <end position="671"/>
    </location>
</feature>
<evidence type="ECO:0000256" key="11">
    <source>
        <dbReference type="ARBA" id="ARBA00023273"/>
    </source>
</evidence>
<evidence type="ECO:0000256" key="3">
    <source>
        <dbReference type="ARBA" id="ARBA00022490"/>
    </source>
</evidence>
<dbReference type="SMART" id="SM00320">
    <property type="entry name" value="WD40"/>
    <property type="match status" value="5"/>
</dbReference>
<dbReference type="Proteomes" id="UP001153620">
    <property type="component" value="Chromosome 3"/>
</dbReference>
<evidence type="ECO:0000256" key="5">
    <source>
        <dbReference type="ARBA" id="ARBA00022701"/>
    </source>
</evidence>
<dbReference type="AlphaFoldDB" id="A0A9N9S040"/>
<dbReference type="GO" id="GO:0045503">
    <property type="term" value="F:dynein light chain binding"/>
    <property type="evidence" value="ECO:0007669"/>
    <property type="project" value="TreeGrafter"/>
</dbReference>
<dbReference type="InterPro" id="IPR050687">
    <property type="entry name" value="Dynein_IC"/>
</dbReference>
<dbReference type="GO" id="GO:0036157">
    <property type="term" value="C:outer dynein arm"/>
    <property type="evidence" value="ECO:0007669"/>
    <property type="project" value="TreeGrafter"/>
</dbReference>
<evidence type="ECO:0000256" key="4">
    <source>
        <dbReference type="ARBA" id="ARBA00022574"/>
    </source>
</evidence>
<evidence type="ECO:0000256" key="7">
    <source>
        <dbReference type="ARBA" id="ARBA00023017"/>
    </source>
</evidence>
<comment type="subcellular location">
    <subcellularLocation>
        <location evidence="1">Cytoplasm</location>
        <location evidence="1">Cytoskeleton</location>
        <location evidence="1">Cilium axoneme</location>
    </subcellularLocation>
</comment>
<dbReference type="Gene3D" id="2.130.10.10">
    <property type="entry name" value="YVTN repeat-like/Quinoprotein amine dehydrogenase"/>
    <property type="match status" value="2"/>
</dbReference>
<gene>
    <name evidence="13" type="ORF">CHIRRI_LOCUS9530</name>
</gene>
<dbReference type="InterPro" id="IPR015943">
    <property type="entry name" value="WD40/YVTN_repeat-like_dom_sf"/>
</dbReference>
<dbReference type="GO" id="GO:0005874">
    <property type="term" value="C:microtubule"/>
    <property type="evidence" value="ECO:0007669"/>
    <property type="project" value="UniProtKB-KW"/>
</dbReference>
<keyword evidence="3" id="KW-0963">Cytoplasm</keyword>
<accession>A0A9N9S040</accession>
<keyword evidence="11" id="KW-0966">Cell projection</keyword>
<sequence>MTDLQYVYQKERKEFGRQCQFADKKYLMVSIPSNYDDFNSYILKNPVSEGTQLGKQFSLSEVNTVSTTTENRGILHTEGGWPKDVNYLDSEQTLRYRRKLEKDETYITQVPRMGEKVEFCILQNNSVNIYEEYFSDLDPAPIIDRCHSRTMYVYKDVEETPRPISHLSWSGDGGSKLAITYCDTNFQKYAFGRVSFNSYIWETENPNRPLYTISPTSPSTCIEYHQKDTNILVSGQQNGQCCTFDTRAGPYCVASTPREICHRESVNSVLWINSKTGNECFSGGSDGQVIWWDTRKFSERLDLLYMDPVKSDEQFLERSYGISVLEYETTIPTRFMVGSEQGMLFFCNRKGKTPMEKITLRMQCHASPIYTLARNPSFFKNFLTVGDWNARIWSEDCKESSIIWTKYCNVELTDGCWSPTKCSLFYLSRMDGNVEAWDLLQQQSEPILTIKVSDHAITCLKPHESGKMIACGSASGFVHLMEVSENMSFSAKNDKAILNAMLDRESKREKILEGKLREIKIKLKKQVELQDAKVSDLLQLQAEMPPEENKVQDDLPKIKPELVQALIETADKDFFSMINEETQKRIKALDNDGHDKPKKSKGHKKKHEDDGTDTETHMEHSTEEPVSINGINGHHENGTATNGYHNNENGHDINGNDHELTENGNDHNDDN</sequence>
<evidence type="ECO:0000256" key="8">
    <source>
        <dbReference type="ARBA" id="ARBA00023069"/>
    </source>
</evidence>
<feature type="compositionally biased region" description="Polar residues" evidence="12">
    <location>
        <begin position="638"/>
        <end position="647"/>
    </location>
</feature>
<dbReference type="OrthoDB" id="366230at2759"/>
<keyword evidence="10" id="KW-0206">Cytoskeleton</keyword>
<evidence type="ECO:0000256" key="6">
    <source>
        <dbReference type="ARBA" id="ARBA00022737"/>
    </source>
</evidence>
<feature type="region of interest" description="Disordered" evidence="12">
    <location>
        <begin position="586"/>
        <end position="671"/>
    </location>
</feature>
<feature type="compositionally biased region" description="Basic and acidic residues" evidence="12">
    <location>
        <begin position="614"/>
        <end position="623"/>
    </location>
</feature>
<dbReference type="GO" id="GO:0036158">
    <property type="term" value="P:outer dynein arm assembly"/>
    <property type="evidence" value="ECO:0007669"/>
    <property type="project" value="TreeGrafter"/>
</dbReference>
<evidence type="ECO:0000256" key="2">
    <source>
        <dbReference type="ARBA" id="ARBA00011059"/>
    </source>
</evidence>
<keyword evidence="7" id="KW-0243">Dynein</keyword>
<proteinExistence type="inferred from homology"/>
<dbReference type="Pfam" id="PF00400">
    <property type="entry name" value="WD40"/>
    <property type="match status" value="2"/>
</dbReference>
<evidence type="ECO:0000256" key="12">
    <source>
        <dbReference type="SAM" id="MobiDB-lite"/>
    </source>
</evidence>
<reference evidence="13" key="1">
    <citation type="submission" date="2022-01" db="EMBL/GenBank/DDBJ databases">
        <authorList>
            <person name="King R."/>
        </authorList>
    </citation>
    <scope>NUCLEOTIDE SEQUENCE</scope>
</reference>
<keyword evidence="4" id="KW-0853">WD repeat</keyword>
<reference evidence="13" key="2">
    <citation type="submission" date="2022-10" db="EMBL/GenBank/DDBJ databases">
        <authorList>
            <consortium name="ENA_rothamsted_submissions"/>
            <consortium name="culmorum"/>
            <person name="King R."/>
        </authorList>
    </citation>
    <scope>NUCLEOTIDE SEQUENCE</scope>
</reference>
<dbReference type="PANTHER" id="PTHR12442:SF7">
    <property type="entry name" value="DYNEIN AXONEMAL INTERMEDIATE CHAIN 2"/>
    <property type="match status" value="1"/>
</dbReference>
<comment type="similarity">
    <text evidence="2">Belongs to the dynein intermediate chain family.</text>
</comment>
<dbReference type="GO" id="GO:0003341">
    <property type="term" value="P:cilium movement"/>
    <property type="evidence" value="ECO:0007669"/>
    <property type="project" value="TreeGrafter"/>
</dbReference>
<dbReference type="GO" id="GO:0045504">
    <property type="term" value="F:dynein heavy chain binding"/>
    <property type="evidence" value="ECO:0007669"/>
    <property type="project" value="TreeGrafter"/>
</dbReference>
<evidence type="ECO:0000256" key="10">
    <source>
        <dbReference type="ARBA" id="ARBA00023212"/>
    </source>
</evidence>
<dbReference type="EMBL" id="OU895879">
    <property type="protein sequence ID" value="CAG9806675.1"/>
    <property type="molecule type" value="Genomic_DNA"/>
</dbReference>
<dbReference type="PANTHER" id="PTHR12442">
    <property type="entry name" value="DYNEIN INTERMEDIATE CHAIN"/>
    <property type="match status" value="1"/>
</dbReference>
<feature type="compositionally biased region" description="Basic and acidic residues" evidence="12">
    <location>
        <begin position="586"/>
        <end position="595"/>
    </location>
</feature>
<dbReference type="SUPFAM" id="SSF50978">
    <property type="entry name" value="WD40 repeat-like"/>
    <property type="match status" value="1"/>
</dbReference>
<dbReference type="InterPro" id="IPR036322">
    <property type="entry name" value="WD40_repeat_dom_sf"/>
</dbReference>
<keyword evidence="9" id="KW-0505">Motor protein</keyword>
<dbReference type="InterPro" id="IPR001680">
    <property type="entry name" value="WD40_rpt"/>
</dbReference>
<name>A0A9N9S040_9DIPT</name>
<evidence type="ECO:0000313" key="13">
    <source>
        <dbReference type="EMBL" id="CAG9806675.1"/>
    </source>
</evidence>
<keyword evidence="6" id="KW-0677">Repeat</keyword>
<evidence type="ECO:0000313" key="14">
    <source>
        <dbReference type="Proteomes" id="UP001153620"/>
    </source>
</evidence>
<protein>
    <submittedName>
        <fullName evidence="13">Uncharacterized protein</fullName>
    </submittedName>
</protein>
<evidence type="ECO:0000256" key="1">
    <source>
        <dbReference type="ARBA" id="ARBA00004430"/>
    </source>
</evidence>